<evidence type="ECO:0000256" key="8">
    <source>
        <dbReference type="SAM" id="Phobius"/>
    </source>
</evidence>
<evidence type="ECO:0000256" key="1">
    <source>
        <dbReference type="ARBA" id="ARBA00004141"/>
    </source>
</evidence>
<feature type="transmembrane region" description="Helical" evidence="8">
    <location>
        <begin position="195"/>
        <end position="217"/>
    </location>
</feature>
<keyword evidence="11" id="KW-1185">Reference proteome</keyword>
<dbReference type="InterPro" id="IPR002610">
    <property type="entry name" value="Peptidase_S54_rhomboid-like"/>
</dbReference>
<evidence type="ECO:0000256" key="5">
    <source>
        <dbReference type="ARBA" id="ARBA00022825"/>
    </source>
</evidence>
<evidence type="ECO:0000256" key="2">
    <source>
        <dbReference type="ARBA" id="ARBA00022670"/>
    </source>
</evidence>
<feature type="transmembrane region" description="Helical" evidence="8">
    <location>
        <begin position="78"/>
        <end position="100"/>
    </location>
</feature>
<keyword evidence="4" id="KW-0378">Hydrolase</keyword>
<dbReference type="GO" id="GO:0006508">
    <property type="term" value="P:proteolysis"/>
    <property type="evidence" value="ECO:0007669"/>
    <property type="project" value="UniProtKB-KW"/>
</dbReference>
<proteinExistence type="predicted"/>
<keyword evidence="3 8" id="KW-0812">Transmembrane</keyword>
<dbReference type="RefSeq" id="WP_188789868.1">
    <property type="nucleotide sequence ID" value="NZ_BMJV01000003.1"/>
</dbReference>
<dbReference type="Pfam" id="PF01694">
    <property type="entry name" value="Rhomboid"/>
    <property type="match status" value="1"/>
</dbReference>
<evidence type="ECO:0000256" key="7">
    <source>
        <dbReference type="ARBA" id="ARBA00023136"/>
    </source>
</evidence>
<protein>
    <submittedName>
        <fullName evidence="10">Rhomboid family intramembrane serine protease</fullName>
    </submittedName>
</protein>
<evidence type="ECO:0000256" key="4">
    <source>
        <dbReference type="ARBA" id="ARBA00022801"/>
    </source>
</evidence>
<name>A0A8J2ZJJ2_9RHOB</name>
<sequence length="227" mass="24162">MNQSPMNPMNPVPPVVLALCIVIVGIEAAFSLGASGLVGGPGAVGWRLAAMERFAFFPQVLSWMFETGRFPPEHLVRFVSYPFVHGSFTHALFAGVMLLAMGKMVAEALGPVRTVAIFFASSLGGALAYGLLADTQVPLIGAFPPVYGLIGGFTYLLWLRLGILGESQVRAFSLIGMLLGIQLLFGLIFGGSQDWIADLAGFAVGFAMTLVMVPGGWARLLAKLRRD</sequence>
<organism evidence="10 11">
    <name type="scientific">Salipiger pallidus</name>
    <dbReference type="NCBI Taxonomy" id="1775170"/>
    <lineage>
        <taxon>Bacteria</taxon>
        <taxon>Pseudomonadati</taxon>
        <taxon>Pseudomonadota</taxon>
        <taxon>Alphaproteobacteria</taxon>
        <taxon>Rhodobacterales</taxon>
        <taxon>Roseobacteraceae</taxon>
        <taxon>Salipiger</taxon>
    </lineage>
</organism>
<gene>
    <name evidence="10" type="ORF">GCM10011415_17760</name>
</gene>
<keyword evidence="2 10" id="KW-0645">Protease</keyword>
<reference evidence="10" key="2">
    <citation type="submission" date="2020-09" db="EMBL/GenBank/DDBJ databases">
        <authorList>
            <person name="Sun Q."/>
            <person name="Zhou Y."/>
        </authorList>
    </citation>
    <scope>NUCLEOTIDE SEQUENCE</scope>
    <source>
        <strain evidence="10">CGMCC 1.15762</strain>
    </source>
</reference>
<evidence type="ECO:0000313" key="11">
    <source>
        <dbReference type="Proteomes" id="UP000617145"/>
    </source>
</evidence>
<dbReference type="Proteomes" id="UP000617145">
    <property type="component" value="Unassembled WGS sequence"/>
</dbReference>
<dbReference type="GO" id="GO:0016020">
    <property type="term" value="C:membrane"/>
    <property type="evidence" value="ECO:0007669"/>
    <property type="project" value="UniProtKB-SubCell"/>
</dbReference>
<dbReference type="GO" id="GO:0004252">
    <property type="term" value="F:serine-type endopeptidase activity"/>
    <property type="evidence" value="ECO:0007669"/>
    <property type="project" value="InterPro"/>
</dbReference>
<comment type="subcellular location">
    <subcellularLocation>
        <location evidence="1">Membrane</location>
        <topology evidence="1">Multi-pass membrane protein</topology>
    </subcellularLocation>
</comment>
<feature type="transmembrane region" description="Helical" evidence="8">
    <location>
        <begin position="171"/>
        <end position="189"/>
    </location>
</feature>
<dbReference type="AlphaFoldDB" id="A0A8J2ZJJ2"/>
<keyword evidence="7 8" id="KW-0472">Membrane</keyword>
<feature type="transmembrane region" description="Helical" evidence="8">
    <location>
        <begin position="138"/>
        <end position="159"/>
    </location>
</feature>
<keyword evidence="5" id="KW-0720">Serine protease</keyword>
<dbReference type="SUPFAM" id="SSF144091">
    <property type="entry name" value="Rhomboid-like"/>
    <property type="match status" value="1"/>
</dbReference>
<comment type="caution">
    <text evidence="10">The sequence shown here is derived from an EMBL/GenBank/DDBJ whole genome shotgun (WGS) entry which is preliminary data.</text>
</comment>
<dbReference type="EMBL" id="BMJV01000003">
    <property type="protein sequence ID" value="GGG70581.1"/>
    <property type="molecule type" value="Genomic_DNA"/>
</dbReference>
<dbReference type="PANTHER" id="PTHR22936">
    <property type="entry name" value="RHOMBOID-RELATED"/>
    <property type="match status" value="1"/>
</dbReference>
<evidence type="ECO:0000313" key="10">
    <source>
        <dbReference type="EMBL" id="GGG70581.1"/>
    </source>
</evidence>
<feature type="domain" description="Peptidase S54 rhomboid" evidence="9">
    <location>
        <begin position="73"/>
        <end position="213"/>
    </location>
</feature>
<evidence type="ECO:0000259" key="9">
    <source>
        <dbReference type="Pfam" id="PF01694"/>
    </source>
</evidence>
<evidence type="ECO:0000256" key="3">
    <source>
        <dbReference type="ARBA" id="ARBA00022692"/>
    </source>
</evidence>
<dbReference type="Gene3D" id="1.20.1540.10">
    <property type="entry name" value="Rhomboid-like"/>
    <property type="match status" value="1"/>
</dbReference>
<keyword evidence="6 8" id="KW-1133">Transmembrane helix</keyword>
<evidence type="ECO:0000256" key="6">
    <source>
        <dbReference type="ARBA" id="ARBA00022989"/>
    </source>
</evidence>
<reference evidence="10" key="1">
    <citation type="journal article" date="2014" name="Int. J. Syst. Evol. Microbiol.">
        <title>Complete genome sequence of Corynebacterium casei LMG S-19264T (=DSM 44701T), isolated from a smear-ripened cheese.</title>
        <authorList>
            <consortium name="US DOE Joint Genome Institute (JGI-PGF)"/>
            <person name="Walter F."/>
            <person name="Albersmeier A."/>
            <person name="Kalinowski J."/>
            <person name="Ruckert C."/>
        </authorList>
    </citation>
    <scope>NUCLEOTIDE SEQUENCE</scope>
    <source>
        <strain evidence="10">CGMCC 1.15762</strain>
    </source>
</reference>
<dbReference type="PANTHER" id="PTHR22936:SF69">
    <property type="entry name" value="RHOMBOID-LIKE PROTEIN"/>
    <property type="match status" value="1"/>
</dbReference>
<feature type="transmembrane region" description="Helical" evidence="8">
    <location>
        <begin position="112"/>
        <end position="132"/>
    </location>
</feature>
<dbReference type="InterPro" id="IPR035952">
    <property type="entry name" value="Rhomboid-like_sf"/>
</dbReference>
<accession>A0A8J2ZJJ2</accession>
<dbReference type="InterPro" id="IPR022764">
    <property type="entry name" value="Peptidase_S54_rhomboid_dom"/>
</dbReference>